<dbReference type="PANTHER" id="PTHR43085">
    <property type="entry name" value="HEXOKINASE FAMILY MEMBER"/>
    <property type="match status" value="1"/>
</dbReference>
<feature type="domain" description="Carbohydrate kinase PfkB" evidence="4">
    <location>
        <begin position="2"/>
        <end position="119"/>
    </location>
</feature>
<sequence>MKADILKLNEDEVFELARILDVKIDTIPDFCDMIAETYSLSYCLVTFAEYGAYGCSENGGKVYVPGYDIDPIDSLGSGDAFSAGFIHTILCGATMKEACMSGNVLGALVATQKGATSPVTADDIENMKMMDHDRKICKELEKYII</sequence>
<evidence type="ECO:0000259" key="4">
    <source>
        <dbReference type="Pfam" id="PF00294"/>
    </source>
</evidence>
<dbReference type="InterPro" id="IPR050306">
    <property type="entry name" value="PfkB_Carbo_kinase"/>
</dbReference>
<reference evidence="5" key="1">
    <citation type="journal article" date="2014" name="Front. Microbiol.">
        <title>High frequency of phylogenetically diverse reductive dehalogenase-homologous genes in deep subseafloor sedimentary metagenomes.</title>
        <authorList>
            <person name="Kawai M."/>
            <person name="Futagami T."/>
            <person name="Toyoda A."/>
            <person name="Takaki Y."/>
            <person name="Nishi S."/>
            <person name="Hori S."/>
            <person name="Arai W."/>
            <person name="Tsubouchi T."/>
            <person name="Morono Y."/>
            <person name="Uchiyama I."/>
            <person name="Ito T."/>
            <person name="Fujiyama A."/>
            <person name="Inagaki F."/>
            <person name="Takami H."/>
        </authorList>
    </citation>
    <scope>NUCLEOTIDE SEQUENCE</scope>
    <source>
        <strain evidence="5">Expedition CK06-06</strain>
    </source>
</reference>
<dbReference type="EMBL" id="BARV01037637">
    <property type="protein sequence ID" value="GAI52821.1"/>
    <property type="molecule type" value="Genomic_DNA"/>
</dbReference>
<dbReference type="Gene3D" id="3.40.1190.20">
    <property type="match status" value="1"/>
</dbReference>
<keyword evidence="2" id="KW-0808">Transferase</keyword>
<dbReference type="InterPro" id="IPR002173">
    <property type="entry name" value="Carboh/pur_kinase_PfkB_CS"/>
</dbReference>
<keyword evidence="3" id="KW-0418">Kinase</keyword>
<dbReference type="SUPFAM" id="SSF53613">
    <property type="entry name" value="Ribokinase-like"/>
    <property type="match status" value="1"/>
</dbReference>
<proteinExistence type="inferred from homology"/>
<dbReference type="PROSITE" id="PS00584">
    <property type="entry name" value="PFKB_KINASES_2"/>
    <property type="match status" value="1"/>
</dbReference>
<dbReference type="PANTHER" id="PTHR43085:SF57">
    <property type="entry name" value="CARBOHYDRATE KINASE PFKB DOMAIN-CONTAINING PROTEIN"/>
    <property type="match status" value="1"/>
</dbReference>
<dbReference type="AlphaFoldDB" id="X1QDB7"/>
<comment type="similarity">
    <text evidence="1">Belongs to the carbohydrate kinase PfkB family.</text>
</comment>
<dbReference type="GO" id="GO:0016301">
    <property type="term" value="F:kinase activity"/>
    <property type="evidence" value="ECO:0007669"/>
    <property type="project" value="UniProtKB-KW"/>
</dbReference>
<evidence type="ECO:0000256" key="3">
    <source>
        <dbReference type="ARBA" id="ARBA00022777"/>
    </source>
</evidence>
<accession>X1QDB7</accession>
<protein>
    <recommendedName>
        <fullName evidence="4">Carbohydrate kinase PfkB domain-containing protein</fullName>
    </recommendedName>
</protein>
<organism evidence="5">
    <name type="scientific">marine sediment metagenome</name>
    <dbReference type="NCBI Taxonomy" id="412755"/>
    <lineage>
        <taxon>unclassified sequences</taxon>
        <taxon>metagenomes</taxon>
        <taxon>ecological metagenomes</taxon>
    </lineage>
</organism>
<gene>
    <name evidence="5" type="ORF">S06H3_58181</name>
</gene>
<evidence type="ECO:0000256" key="1">
    <source>
        <dbReference type="ARBA" id="ARBA00010688"/>
    </source>
</evidence>
<comment type="caution">
    <text evidence="5">The sequence shown here is derived from an EMBL/GenBank/DDBJ whole genome shotgun (WGS) entry which is preliminary data.</text>
</comment>
<dbReference type="InterPro" id="IPR011611">
    <property type="entry name" value="PfkB_dom"/>
</dbReference>
<dbReference type="InterPro" id="IPR029056">
    <property type="entry name" value="Ribokinase-like"/>
</dbReference>
<name>X1QDB7_9ZZZZ</name>
<evidence type="ECO:0000313" key="5">
    <source>
        <dbReference type="EMBL" id="GAI52821.1"/>
    </source>
</evidence>
<dbReference type="Pfam" id="PF00294">
    <property type="entry name" value="PfkB"/>
    <property type="match status" value="1"/>
</dbReference>
<evidence type="ECO:0000256" key="2">
    <source>
        <dbReference type="ARBA" id="ARBA00022679"/>
    </source>
</evidence>